<keyword evidence="1" id="KW-0805">Transcription regulation</keyword>
<dbReference type="InterPro" id="IPR002577">
    <property type="entry name" value="HTH_HxlR"/>
</dbReference>
<evidence type="ECO:0000313" key="5">
    <source>
        <dbReference type="EMBL" id="TDG13353.1"/>
    </source>
</evidence>
<dbReference type="RefSeq" id="WP_133211250.1">
    <property type="nucleotide sequence ID" value="NZ_SMSE01000002.1"/>
</dbReference>
<feature type="domain" description="HTH hxlR-type" evidence="4">
    <location>
        <begin position="164"/>
        <end position="266"/>
    </location>
</feature>
<organism evidence="5 6">
    <name type="scientific">Seongchinamella unica</name>
    <dbReference type="NCBI Taxonomy" id="2547392"/>
    <lineage>
        <taxon>Bacteria</taxon>
        <taxon>Pseudomonadati</taxon>
        <taxon>Pseudomonadota</taxon>
        <taxon>Gammaproteobacteria</taxon>
        <taxon>Cellvibrionales</taxon>
        <taxon>Halieaceae</taxon>
        <taxon>Seongchinamella</taxon>
    </lineage>
</organism>
<dbReference type="PANTHER" id="PTHR33204">
    <property type="entry name" value="TRANSCRIPTIONAL REGULATOR, MARR FAMILY"/>
    <property type="match status" value="1"/>
</dbReference>
<dbReference type="Pfam" id="PF01638">
    <property type="entry name" value="HxlR"/>
    <property type="match status" value="2"/>
</dbReference>
<dbReference type="AlphaFoldDB" id="A0A4R5LR65"/>
<evidence type="ECO:0000256" key="3">
    <source>
        <dbReference type="ARBA" id="ARBA00023163"/>
    </source>
</evidence>
<dbReference type="GO" id="GO:0003677">
    <property type="term" value="F:DNA binding"/>
    <property type="evidence" value="ECO:0007669"/>
    <property type="project" value="UniProtKB-KW"/>
</dbReference>
<dbReference type="Gene3D" id="1.10.10.10">
    <property type="entry name" value="Winged helix-like DNA-binding domain superfamily/Winged helix DNA-binding domain"/>
    <property type="match status" value="2"/>
</dbReference>
<dbReference type="InterPro" id="IPR036390">
    <property type="entry name" value="WH_DNA-bd_sf"/>
</dbReference>
<evidence type="ECO:0000256" key="2">
    <source>
        <dbReference type="ARBA" id="ARBA00023125"/>
    </source>
</evidence>
<reference evidence="5 6" key="1">
    <citation type="submission" date="2019-03" db="EMBL/GenBank/DDBJ databases">
        <title>Seongchinamella monodicae gen. nov., sp. nov., a novel member of the Gammaproteobacteria isolated from a tidal mudflat of beach.</title>
        <authorList>
            <person name="Yang H.G."/>
            <person name="Kang J.W."/>
            <person name="Lee S.D."/>
        </authorList>
    </citation>
    <scope>NUCLEOTIDE SEQUENCE [LARGE SCALE GENOMIC DNA]</scope>
    <source>
        <strain evidence="5 6">GH4-78</strain>
    </source>
</reference>
<dbReference type="OrthoDB" id="9807069at2"/>
<accession>A0A4R5LR65</accession>
<dbReference type="SUPFAM" id="SSF46785">
    <property type="entry name" value="Winged helix' DNA-binding domain"/>
    <property type="match status" value="2"/>
</dbReference>
<dbReference type="InterPro" id="IPR036388">
    <property type="entry name" value="WH-like_DNA-bd_sf"/>
</dbReference>
<name>A0A4R5LR65_9GAMM</name>
<dbReference type="PANTHER" id="PTHR33204:SF18">
    <property type="entry name" value="TRANSCRIPTIONAL REGULATORY PROTEIN"/>
    <property type="match status" value="1"/>
</dbReference>
<dbReference type="PROSITE" id="PS51118">
    <property type="entry name" value="HTH_HXLR"/>
    <property type="match status" value="2"/>
</dbReference>
<proteinExistence type="predicted"/>
<feature type="domain" description="HTH hxlR-type" evidence="4">
    <location>
        <begin position="9"/>
        <end position="103"/>
    </location>
</feature>
<dbReference type="Proteomes" id="UP000295554">
    <property type="component" value="Unassembled WGS sequence"/>
</dbReference>
<protein>
    <submittedName>
        <fullName evidence="5">Transcriptional regulator</fullName>
    </submittedName>
</protein>
<dbReference type="EMBL" id="SMSE01000002">
    <property type="protein sequence ID" value="TDG13353.1"/>
    <property type="molecule type" value="Genomic_DNA"/>
</dbReference>
<comment type="caution">
    <text evidence="5">The sequence shown here is derived from an EMBL/GenBank/DDBJ whole genome shotgun (WGS) entry which is preliminary data.</text>
</comment>
<evidence type="ECO:0000259" key="4">
    <source>
        <dbReference type="PROSITE" id="PS51118"/>
    </source>
</evidence>
<gene>
    <name evidence="5" type="ORF">E2F43_07360</name>
</gene>
<keyword evidence="6" id="KW-1185">Reference proteome</keyword>
<evidence type="ECO:0000256" key="1">
    <source>
        <dbReference type="ARBA" id="ARBA00023015"/>
    </source>
</evidence>
<sequence length="315" mass="36211">MTELTTRASSINRALDQIGDKWCLLILQEVFWGVNSFGGLLQETGISRGVLSNRLKWLQDHDCLRRRGSTRYPRYHLTRKSVDLYHNALMAVVWEDRHFDTPEIQAVRLVHRNCGKSFVPLMVCGCCQQAVDGREVSYLPGPGAQQDVRGKKVRRRSSVSAHEVPSERQVYRNLINLVGDRWTANLIALAFHDLHRFDEFHRELPVATNILSDRMRFLVEEGIFETRPYQQRPLRHAYHLTGKGWDLFPWFLTLLHWGDRWCDPTGAGPPMKLIHATCKQPLHGQVVCDQCDDEVRPDEVGFSIHNVAEYSATGS</sequence>
<keyword evidence="2" id="KW-0238">DNA-binding</keyword>
<keyword evidence="3" id="KW-0804">Transcription</keyword>
<evidence type="ECO:0000313" key="6">
    <source>
        <dbReference type="Proteomes" id="UP000295554"/>
    </source>
</evidence>